<dbReference type="RefSeq" id="XP_005772668.1">
    <property type="nucleotide sequence ID" value="XM_005772611.1"/>
</dbReference>
<sequence>MSASSSGGVIVFLDIDGVLLPFGSNAAAVEPPALFDDACLSALSALLAAPLPCEPRLVLSSTWRAQPAFVADILDEFRRFGAANDGSPLGAVTAFVDATSTEHFGARQHEIASWLERRRAQGQAPAAWVCLDDEELLDGEECAERRAMFEGHVVQTRSDVGLTAEQAARAVALLRAQLAGSGSTSKRRRGDGEEEGEEYDENVTPGLHAVQTRLSAVSRTV</sequence>
<dbReference type="AlphaFoldDB" id="A0A0D3J9Q4"/>
<dbReference type="Pfam" id="PF18143">
    <property type="entry name" value="HAD_SAK_2"/>
    <property type="match status" value="1"/>
</dbReference>
<feature type="region of interest" description="Disordered" evidence="1">
    <location>
        <begin position="182"/>
        <end position="206"/>
    </location>
</feature>
<dbReference type="GeneID" id="17265784"/>
<evidence type="ECO:0008006" key="4">
    <source>
        <dbReference type="Google" id="ProtNLM"/>
    </source>
</evidence>
<name>A0A0D3J9Q4_EMIH1</name>
<dbReference type="HOGENOM" id="CLU_1252655_0_0_1"/>
<dbReference type="EnsemblProtists" id="EOD20239">
    <property type="protein sequence ID" value="EOD20239"/>
    <property type="gene ID" value="EMIHUDRAFT_117692"/>
</dbReference>
<reference evidence="2" key="2">
    <citation type="submission" date="2024-10" db="UniProtKB">
        <authorList>
            <consortium name="EnsemblProtists"/>
        </authorList>
    </citation>
    <scope>IDENTIFICATION</scope>
</reference>
<dbReference type="Proteomes" id="UP000013827">
    <property type="component" value="Unassembled WGS sequence"/>
</dbReference>
<proteinExistence type="predicted"/>
<organism evidence="2 3">
    <name type="scientific">Emiliania huxleyi (strain CCMP1516)</name>
    <dbReference type="NCBI Taxonomy" id="280463"/>
    <lineage>
        <taxon>Eukaryota</taxon>
        <taxon>Haptista</taxon>
        <taxon>Haptophyta</taxon>
        <taxon>Prymnesiophyceae</taxon>
        <taxon>Isochrysidales</taxon>
        <taxon>Noelaerhabdaceae</taxon>
        <taxon>Emiliania</taxon>
    </lineage>
</organism>
<evidence type="ECO:0000313" key="3">
    <source>
        <dbReference type="Proteomes" id="UP000013827"/>
    </source>
</evidence>
<dbReference type="PaxDb" id="2903-EOD20239"/>
<feature type="compositionally biased region" description="Acidic residues" evidence="1">
    <location>
        <begin position="192"/>
        <end position="201"/>
    </location>
</feature>
<evidence type="ECO:0000256" key="1">
    <source>
        <dbReference type="SAM" id="MobiDB-lite"/>
    </source>
</evidence>
<dbReference type="KEGG" id="ehx:EMIHUDRAFT_117692"/>
<reference evidence="3" key="1">
    <citation type="journal article" date="2013" name="Nature">
        <title>Pan genome of the phytoplankton Emiliania underpins its global distribution.</title>
        <authorList>
            <person name="Read B.A."/>
            <person name="Kegel J."/>
            <person name="Klute M.J."/>
            <person name="Kuo A."/>
            <person name="Lefebvre S.C."/>
            <person name="Maumus F."/>
            <person name="Mayer C."/>
            <person name="Miller J."/>
            <person name="Monier A."/>
            <person name="Salamov A."/>
            <person name="Young J."/>
            <person name="Aguilar M."/>
            <person name="Claverie J.M."/>
            <person name="Frickenhaus S."/>
            <person name="Gonzalez K."/>
            <person name="Herman E.K."/>
            <person name="Lin Y.C."/>
            <person name="Napier J."/>
            <person name="Ogata H."/>
            <person name="Sarno A.F."/>
            <person name="Shmutz J."/>
            <person name="Schroeder D."/>
            <person name="de Vargas C."/>
            <person name="Verret F."/>
            <person name="von Dassow P."/>
            <person name="Valentin K."/>
            <person name="Van de Peer Y."/>
            <person name="Wheeler G."/>
            <person name="Dacks J.B."/>
            <person name="Delwiche C.F."/>
            <person name="Dyhrman S.T."/>
            <person name="Glockner G."/>
            <person name="John U."/>
            <person name="Richards T."/>
            <person name="Worden A.Z."/>
            <person name="Zhang X."/>
            <person name="Grigoriev I.V."/>
            <person name="Allen A.E."/>
            <person name="Bidle K."/>
            <person name="Borodovsky M."/>
            <person name="Bowler C."/>
            <person name="Brownlee C."/>
            <person name="Cock J.M."/>
            <person name="Elias M."/>
            <person name="Gladyshev V.N."/>
            <person name="Groth M."/>
            <person name="Guda C."/>
            <person name="Hadaegh A."/>
            <person name="Iglesias-Rodriguez M.D."/>
            <person name="Jenkins J."/>
            <person name="Jones B.M."/>
            <person name="Lawson T."/>
            <person name="Leese F."/>
            <person name="Lindquist E."/>
            <person name="Lobanov A."/>
            <person name="Lomsadze A."/>
            <person name="Malik S.B."/>
            <person name="Marsh M.E."/>
            <person name="Mackinder L."/>
            <person name="Mock T."/>
            <person name="Mueller-Roeber B."/>
            <person name="Pagarete A."/>
            <person name="Parker M."/>
            <person name="Probert I."/>
            <person name="Quesneville H."/>
            <person name="Raines C."/>
            <person name="Rensing S.A."/>
            <person name="Riano-Pachon D.M."/>
            <person name="Richier S."/>
            <person name="Rokitta S."/>
            <person name="Shiraiwa Y."/>
            <person name="Soanes D.M."/>
            <person name="van der Giezen M."/>
            <person name="Wahlund T.M."/>
            <person name="Williams B."/>
            <person name="Wilson W."/>
            <person name="Wolfe G."/>
            <person name="Wurch L.L."/>
        </authorList>
    </citation>
    <scope>NUCLEOTIDE SEQUENCE</scope>
</reference>
<protein>
    <recommendedName>
        <fullName evidence="4">FCP1 homology domain-containing protein</fullName>
    </recommendedName>
</protein>
<evidence type="ECO:0000313" key="2">
    <source>
        <dbReference type="EnsemblProtists" id="EOD20239"/>
    </source>
</evidence>
<accession>A0A0D3J9Q4</accession>
<dbReference type="eggNOG" id="ENOG502SFM0">
    <property type="taxonomic scope" value="Eukaryota"/>
</dbReference>
<keyword evidence="3" id="KW-1185">Reference proteome</keyword>